<protein>
    <submittedName>
        <fullName evidence="3">6-phosphogluconate dehydratase</fullName>
    </submittedName>
</protein>
<accession>A0A233V4W7</accession>
<dbReference type="RefSeq" id="WP_094205571.1">
    <property type="nucleotide sequence ID" value="NZ_NDYC01000019.1"/>
</dbReference>
<reference evidence="4" key="1">
    <citation type="submission" date="2017-04" db="EMBL/GenBank/DDBJ databases">
        <title>Finegoldia magna isolated from orthopedic joint implant-associated infections.</title>
        <authorList>
            <person name="Bjorklund S."/>
            <person name="Bruggemann H."/>
            <person name="Jensen A."/>
            <person name="Hellmark B."/>
            <person name="Soderquist B."/>
        </authorList>
    </citation>
    <scope>NUCLEOTIDE SEQUENCE [LARGE SCALE GENOMIC DNA]</scope>
    <source>
        <strain evidence="4">CCUG 54800</strain>
    </source>
</reference>
<dbReference type="InterPro" id="IPR043168">
    <property type="entry name" value="DegV_C"/>
</dbReference>
<dbReference type="AlphaFoldDB" id="A0A233V4W7"/>
<dbReference type="InterPro" id="IPR050270">
    <property type="entry name" value="DegV_domain_contain"/>
</dbReference>
<sequence>MSIKIITDSACQITDSNKNENLIILNMPVISSDKEYIEGQTINSSDMFSRMKDGEVFKTSQVPYKTYYESFKDELEAGNDVICITLSSGLTSTFQTATMAMNALLEENKDYKIIVKDSLCACSGETSVINKALKLVELNYSFKEVNEKLDEIICAQEHIFTVTNLEYLYRGGRLSKTQKVMGSLLNIRPIMSVDKNDGSLYVVEKARGEKQTFIKIKNLMAEKCNNNVILNQTLYVCYGENEDEADLLIERIKEEYKFKKIVKYPLGCVIGAHIGPNLLSIYFSNKNLGDELSEV</sequence>
<name>A0A233V4W7_FINMA</name>
<evidence type="ECO:0000256" key="1">
    <source>
        <dbReference type="ARBA" id="ARBA00003238"/>
    </source>
</evidence>
<dbReference type="Gene3D" id="3.40.50.10170">
    <property type="match status" value="1"/>
</dbReference>
<dbReference type="PROSITE" id="PS51482">
    <property type="entry name" value="DEGV"/>
    <property type="match status" value="1"/>
</dbReference>
<dbReference type="PANTHER" id="PTHR33434">
    <property type="entry name" value="DEGV DOMAIN-CONTAINING PROTEIN DR_1986-RELATED"/>
    <property type="match status" value="1"/>
</dbReference>
<proteinExistence type="predicted"/>
<dbReference type="GO" id="GO:0008289">
    <property type="term" value="F:lipid binding"/>
    <property type="evidence" value="ECO:0007669"/>
    <property type="project" value="UniProtKB-KW"/>
</dbReference>
<evidence type="ECO:0000313" key="4">
    <source>
        <dbReference type="Proteomes" id="UP000215413"/>
    </source>
</evidence>
<evidence type="ECO:0000313" key="3">
    <source>
        <dbReference type="EMBL" id="OXZ27441.1"/>
    </source>
</evidence>
<dbReference type="NCBIfam" id="TIGR00762">
    <property type="entry name" value="DegV"/>
    <property type="match status" value="1"/>
</dbReference>
<dbReference type="Pfam" id="PF02645">
    <property type="entry name" value="DegV"/>
    <property type="match status" value="1"/>
</dbReference>
<gene>
    <name evidence="3" type="ORF">B9N49_03685</name>
</gene>
<comment type="function">
    <text evidence="1">May bind long-chain fatty acids, such as palmitate, and may play a role in lipid transport or fatty acid metabolism.</text>
</comment>
<keyword evidence="2" id="KW-0446">Lipid-binding</keyword>
<evidence type="ECO:0000256" key="2">
    <source>
        <dbReference type="ARBA" id="ARBA00023121"/>
    </source>
</evidence>
<dbReference type="Proteomes" id="UP000215413">
    <property type="component" value="Unassembled WGS sequence"/>
</dbReference>
<organism evidence="3 4">
    <name type="scientific">Finegoldia magna</name>
    <name type="common">Peptostreptococcus magnus</name>
    <dbReference type="NCBI Taxonomy" id="1260"/>
    <lineage>
        <taxon>Bacteria</taxon>
        <taxon>Bacillati</taxon>
        <taxon>Bacillota</taxon>
        <taxon>Tissierellia</taxon>
        <taxon>Tissierellales</taxon>
        <taxon>Peptoniphilaceae</taxon>
        <taxon>Finegoldia</taxon>
    </lineage>
</organism>
<dbReference type="SUPFAM" id="SSF82549">
    <property type="entry name" value="DAK1/DegV-like"/>
    <property type="match status" value="1"/>
</dbReference>
<comment type="caution">
    <text evidence="3">The sequence shown here is derived from an EMBL/GenBank/DDBJ whole genome shotgun (WGS) entry which is preliminary data.</text>
</comment>
<dbReference type="Gene3D" id="3.30.1180.10">
    <property type="match status" value="1"/>
</dbReference>
<dbReference type="PANTHER" id="PTHR33434:SF3">
    <property type="entry name" value="DEGV DOMAIN-CONTAINING PROTEIN YITS"/>
    <property type="match status" value="1"/>
</dbReference>
<dbReference type="EMBL" id="NDYC01000019">
    <property type="protein sequence ID" value="OXZ27441.1"/>
    <property type="molecule type" value="Genomic_DNA"/>
</dbReference>
<dbReference type="InterPro" id="IPR003797">
    <property type="entry name" value="DegV"/>
</dbReference>